<keyword evidence="4" id="KW-1185">Reference proteome</keyword>
<dbReference type="SUPFAM" id="SSF55797">
    <property type="entry name" value="PR-1-like"/>
    <property type="match status" value="1"/>
</dbReference>
<dbReference type="PROSITE" id="PS01009">
    <property type="entry name" value="CRISP_1"/>
    <property type="match status" value="1"/>
</dbReference>
<dbReference type="InterPro" id="IPR014044">
    <property type="entry name" value="CAP_dom"/>
</dbReference>
<feature type="chain" id="PRO_5033447793" description="SCP domain-containing protein" evidence="1">
    <location>
        <begin position="23"/>
        <end position="219"/>
    </location>
</feature>
<dbReference type="InterPro" id="IPR018244">
    <property type="entry name" value="Allrgn_V5/Tpx1_CS"/>
</dbReference>
<comment type="caution">
    <text evidence="3">The sequence shown here is derived from an EMBL/GenBank/DDBJ whole genome shotgun (WGS) entry which is preliminary data.</text>
</comment>
<proteinExistence type="predicted"/>
<sequence length="219" mass="24691">MLREKIAVYTLILSILILPSKEQLSQKDKDTLLRMHNEARDKIRSCKLPGQPPVKGTYLPMVWDDEIAEFAQKWSENCVLEHGGKPPGTGQNLAGVWSIDGAPYAWFNEHAYYTHKNHSCAPNRACGHYTQMVWQESTRLGCGATYCHGKNPDWKYGYFIVCNYRAAGNLRGRRPYVAGSRSDCVSAGWSLWNKGGPAAVTYIFFLVSLSIIKHLISFC</sequence>
<organism evidence="3 4">
    <name type="scientific">Opisthorchis felineus</name>
    <dbReference type="NCBI Taxonomy" id="147828"/>
    <lineage>
        <taxon>Eukaryota</taxon>
        <taxon>Metazoa</taxon>
        <taxon>Spiralia</taxon>
        <taxon>Lophotrochozoa</taxon>
        <taxon>Platyhelminthes</taxon>
        <taxon>Trematoda</taxon>
        <taxon>Digenea</taxon>
        <taxon>Opisthorchiida</taxon>
        <taxon>Opisthorchiata</taxon>
        <taxon>Opisthorchiidae</taxon>
        <taxon>Opisthorchis</taxon>
    </lineage>
</organism>
<dbReference type="PANTHER" id="PTHR10334">
    <property type="entry name" value="CYSTEINE-RICH SECRETORY PROTEIN-RELATED"/>
    <property type="match status" value="1"/>
</dbReference>
<evidence type="ECO:0000256" key="1">
    <source>
        <dbReference type="SAM" id="SignalP"/>
    </source>
</evidence>
<dbReference type="Gene3D" id="3.40.33.10">
    <property type="entry name" value="CAP"/>
    <property type="match status" value="1"/>
</dbReference>
<evidence type="ECO:0000313" key="3">
    <source>
        <dbReference type="EMBL" id="TGZ58572.1"/>
    </source>
</evidence>
<keyword evidence="1" id="KW-0732">Signal</keyword>
<dbReference type="GO" id="GO:0005576">
    <property type="term" value="C:extracellular region"/>
    <property type="evidence" value="ECO:0007669"/>
    <property type="project" value="InterPro"/>
</dbReference>
<dbReference type="PRINTS" id="PR00837">
    <property type="entry name" value="V5TPXLIKE"/>
</dbReference>
<dbReference type="InterPro" id="IPR001283">
    <property type="entry name" value="CRISP-related"/>
</dbReference>
<dbReference type="AlphaFoldDB" id="A0A4S2L698"/>
<name>A0A4S2L698_OPIFE</name>
<evidence type="ECO:0000313" key="4">
    <source>
        <dbReference type="Proteomes" id="UP000308267"/>
    </source>
</evidence>
<dbReference type="CDD" id="cd05380">
    <property type="entry name" value="CAP_euk"/>
    <property type="match status" value="1"/>
</dbReference>
<dbReference type="InterPro" id="IPR035940">
    <property type="entry name" value="CAP_sf"/>
</dbReference>
<dbReference type="EMBL" id="SJOL01009238">
    <property type="protein sequence ID" value="TGZ58572.1"/>
    <property type="molecule type" value="Genomic_DNA"/>
</dbReference>
<dbReference type="PROSITE" id="PS01010">
    <property type="entry name" value="CRISP_2"/>
    <property type="match status" value="1"/>
</dbReference>
<reference evidence="3 4" key="1">
    <citation type="journal article" date="2019" name="BMC Genomics">
        <title>New insights from Opisthorchis felineus genome: update on genomics of the epidemiologically important liver flukes.</title>
        <authorList>
            <person name="Ershov N.I."/>
            <person name="Mordvinov V.A."/>
            <person name="Prokhortchouk E.B."/>
            <person name="Pakharukova M.Y."/>
            <person name="Gunbin K.V."/>
            <person name="Ustyantsev K."/>
            <person name="Genaev M.A."/>
            <person name="Blinov A.G."/>
            <person name="Mazur A."/>
            <person name="Boulygina E."/>
            <person name="Tsygankova S."/>
            <person name="Khrameeva E."/>
            <person name="Chekanov N."/>
            <person name="Fan G."/>
            <person name="Xiao A."/>
            <person name="Zhang H."/>
            <person name="Xu X."/>
            <person name="Yang H."/>
            <person name="Solovyev V."/>
            <person name="Lee S.M."/>
            <person name="Liu X."/>
            <person name="Afonnikov D.A."/>
            <person name="Skryabin K.G."/>
        </authorList>
    </citation>
    <scope>NUCLEOTIDE SEQUENCE [LARGE SCALE GENOMIC DNA]</scope>
    <source>
        <strain evidence="3">AK-0245</strain>
        <tissue evidence="3">Whole organism</tissue>
    </source>
</reference>
<dbReference type="Pfam" id="PF00188">
    <property type="entry name" value="CAP"/>
    <property type="match status" value="1"/>
</dbReference>
<protein>
    <recommendedName>
        <fullName evidence="2">SCP domain-containing protein</fullName>
    </recommendedName>
</protein>
<dbReference type="SMART" id="SM00198">
    <property type="entry name" value="SCP"/>
    <property type="match status" value="1"/>
</dbReference>
<evidence type="ECO:0000259" key="2">
    <source>
        <dbReference type="SMART" id="SM00198"/>
    </source>
</evidence>
<gene>
    <name evidence="3" type="ORF">CRM22_009571</name>
</gene>
<accession>A0A4S2L698</accession>
<dbReference type="EMBL" id="SJOL01009238">
    <property type="protein sequence ID" value="TGZ58571.1"/>
    <property type="molecule type" value="Genomic_DNA"/>
</dbReference>
<dbReference type="Proteomes" id="UP000308267">
    <property type="component" value="Unassembled WGS sequence"/>
</dbReference>
<feature type="domain" description="SCP" evidence="2">
    <location>
        <begin position="27"/>
        <end position="172"/>
    </location>
</feature>
<feature type="signal peptide" evidence="1">
    <location>
        <begin position="1"/>
        <end position="22"/>
    </location>
</feature>
<dbReference type="OrthoDB" id="674273at2759"/>
<dbReference type="STRING" id="147828.A0A4S2L698"/>
<dbReference type="EMBL" id="SJOL01009238">
    <property type="protein sequence ID" value="TGZ58570.1"/>
    <property type="molecule type" value="Genomic_DNA"/>
</dbReference>